<dbReference type="GO" id="GO:0071897">
    <property type="term" value="P:DNA biosynthetic process"/>
    <property type="evidence" value="ECO:0007669"/>
    <property type="project" value="UniProtKB-ARBA"/>
</dbReference>
<dbReference type="InterPro" id="IPR053134">
    <property type="entry name" value="RNA-dir_DNA_polymerase"/>
</dbReference>
<keyword evidence="3" id="KW-1185">Reference proteome</keyword>
<name>A0A4Y2UE25_ARAVE</name>
<dbReference type="Gene3D" id="3.30.70.270">
    <property type="match status" value="1"/>
</dbReference>
<dbReference type="PANTHER" id="PTHR24559:SF444">
    <property type="entry name" value="REVERSE TRANSCRIPTASE DOMAIN-CONTAINING PROTEIN"/>
    <property type="match status" value="1"/>
</dbReference>
<dbReference type="Proteomes" id="UP000499080">
    <property type="component" value="Unassembled WGS sequence"/>
</dbReference>
<dbReference type="OrthoDB" id="10069439at2759"/>
<dbReference type="Pfam" id="PF00078">
    <property type="entry name" value="RVT_1"/>
    <property type="match status" value="1"/>
</dbReference>
<protein>
    <submittedName>
        <fullName evidence="2">Retrovirus-related Pol polyprotein from transposon 412</fullName>
    </submittedName>
</protein>
<dbReference type="EMBL" id="BGPR01035108">
    <property type="protein sequence ID" value="GBO09780.1"/>
    <property type="molecule type" value="Genomic_DNA"/>
</dbReference>
<dbReference type="InterPro" id="IPR043502">
    <property type="entry name" value="DNA/RNA_pol_sf"/>
</dbReference>
<comment type="caution">
    <text evidence="2">The sequence shown here is derived from an EMBL/GenBank/DDBJ whole genome shotgun (WGS) entry which is preliminary data.</text>
</comment>
<dbReference type="InterPro" id="IPR043128">
    <property type="entry name" value="Rev_trsase/Diguanyl_cyclase"/>
</dbReference>
<dbReference type="PANTHER" id="PTHR24559">
    <property type="entry name" value="TRANSPOSON TY3-I GAG-POL POLYPROTEIN"/>
    <property type="match status" value="1"/>
</dbReference>
<dbReference type="AlphaFoldDB" id="A0A4Y2UE25"/>
<reference evidence="2 3" key="1">
    <citation type="journal article" date="2019" name="Sci. Rep.">
        <title>Orb-weaving spider Araneus ventricosus genome elucidates the spidroin gene catalogue.</title>
        <authorList>
            <person name="Kono N."/>
            <person name="Nakamura H."/>
            <person name="Ohtoshi R."/>
            <person name="Moran D.A.P."/>
            <person name="Shinohara A."/>
            <person name="Yoshida Y."/>
            <person name="Fujiwara M."/>
            <person name="Mori M."/>
            <person name="Tomita M."/>
            <person name="Arakawa K."/>
        </authorList>
    </citation>
    <scope>NUCLEOTIDE SEQUENCE [LARGE SCALE GENOMIC DNA]</scope>
</reference>
<dbReference type="PROSITE" id="PS50878">
    <property type="entry name" value="RT_POL"/>
    <property type="match status" value="1"/>
</dbReference>
<organism evidence="2 3">
    <name type="scientific">Araneus ventricosus</name>
    <name type="common">Orbweaver spider</name>
    <name type="synonym">Epeira ventricosa</name>
    <dbReference type="NCBI Taxonomy" id="182803"/>
    <lineage>
        <taxon>Eukaryota</taxon>
        <taxon>Metazoa</taxon>
        <taxon>Ecdysozoa</taxon>
        <taxon>Arthropoda</taxon>
        <taxon>Chelicerata</taxon>
        <taxon>Arachnida</taxon>
        <taxon>Araneae</taxon>
        <taxon>Araneomorphae</taxon>
        <taxon>Entelegynae</taxon>
        <taxon>Araneoidea</taxon>
        <taxon>Araneidae</taxon>
        <taxon>Araneus</taxon>
    </lineage>
</organism>
<sequence length="261" mass="29731">MEEATQFRNCNEADLEWDKNFKLDHLSGDVKGKLTELLNANKHIFATSVKELPGCDTLPHNIELTDDIPVRQKAYRVPYNLIPEMNKQIDILLESGIIEPSVSPYSTPVMLVKNSSGEYRFVADFRALNKKIITDAYPLPLINESIDNLQWCIYFSTLDLTTGFFQQKLHPADKYKTAIITNKGLIRLTRAPFGLATSANAFRRLMEMVLSGLRSSQIFVYVDDIVVASTTIEQHLDKLQKVFNRLNEHGLKLKRLQNVTS</sequence>
<dbReference type="InterPro" id="IPR000477">
    <property type="entry name" value="RT_dom"/>
</dbReference>
<dbReference type="CDD" id="cd01647">
    <property type="entry name" value="RT_LTR"/>
    <property type="match status" value="1"/>
</dbReference>
<feature type="domain" description="Reverse transcriptase" evidence="1">
    <location>
        <begin position="93"/>
        <end position="261"/>
    </location>
</feature>
<proteinExistence type="predicted"/>
<gene>
    <name evidence="2" type="primary">POL_312</name>
    <name evidence="2" type="ORF">AVEN_45423_1</name>
</gene>
<dbReference type="SUPFAM" id="SSF56672">
    <property type="entry name" value="DNA/RNA polymerases"/>
    <property type="match status" value="1"/>
</dbReference>
<evidence type="ECO:0000259" key="1">
    <source>
        <dbReference type="PROSITE" id="PS50878"/>
    </source>
</evidence>
<dbReference type="Gene3D" id="3.10.10.10">
    <property type="entry name" value="HIV Type 1 Reverse Transcriptase, subunit A, domain 1"/>
    <property type="match status" value="1"/>
</dbReference>
<evidence type="ECO:0000313" key="3">
    <source>
        <dbReference type="Proteomes" id="UP000499080"/>
    </source>
</evidence>
<accession>A0A4Y2UE25</accession>
<evidence type="ECO:0000313" key="2">
    <source>
        <dbReference type="EMBL" id="GBO09780.1"/>
    </source>
</evidence>